<feature type="compositionally biased region" description="Polar residues" evidence="1">
    <location>
        <begin position="135"/>
        <end position="144"/>
    </location>
</feature>
<reference evidence="2" key="1">
    <citation type="submission" date="2023-06" db="EMBL/GenBank/DDBJ databases">
        <title>Genome-scale phylogeny and comparative genomics of the fungal order Sordariales.</title>
        <authorList>
            <consortium name="Lawrence Berkeley National Laboratory"/>
            <person name="Hensen N."/>
            <person name="Bonometti L."/>
            <person name="Westerberg I."/>
            <person name="Brannstrom I.O."/>
            <person name="Guillou S."/>
            <person name="Cros-Aarteil S."/>
            <person name="Calhoun S."/>
            <person name="Haridas S."/>
            <person name="Kuo A."/>
            <person name="Mondo S."/>
            <person name="Pangilinan J."/>
            <person name="Riley R."/>
            <person name="LaButti K."/>
            <person name="Andreopoulos B."/>
            <person name="Lipzen A."/>
            <person name="Chen C."/>
            <person name="Yanf M."/>
            <person name="Daum C."/>
            <person name="Ng V."/>
            <person name="Clum A."/>
            <person name="Steindorff A."/>
            <person name="Ohm R."/>
            <person name="Martin F."/>
            <person name="Silar P."/>
            <person name="Natvig D."/>
            <person name="Lalanne C."/>
            <person name="Gautier V."/>
            <person name="Ament-velasquez S.L."/>
            <person name="Kruys A."/>
            <person name="Hutchinson M.I."/>
            <person name="Powell A.J."/>
            <person name="Barry K."/>
            <person name="Miller A.N."/>
            <person name="Grigoriev I.V."/>
            <person name="Debuchy R."/>
            <person name="Gladieux P."/>
            <person name="Thoren M.H."/>
            <person name="Johannesson H."/>
        </authorList>
    </citation>
    <scope>NUCLEOTIDE SEQUENCE</scope>
    <source>
        <strain evidence="2">SMH3187-1</strain>
    </source>
</reference>
<sequence length="448" mass="49114">MTRTNRLGHADVRFQEKTSRSGMRVPPPPGTPEPLSRLGHLAQQLDELREIVNGARRTAQYIRRQIERGIVPSQSLASGTSVGDSSHTLLSAQAAQTATASSTATTSRIMNPIGELAGDHRPKPSLEGVQMPTEGESSTRSPSSRADYPHIDKKSSISLSRHASPFPGSAMTSPFRASSILAAQIGASVVYSPGYGRDARPDVPRTLVEEPTSRLHEHPSLVSADSSDDEDDADSFFTNFDDRVRRALRAEPSISSAAENTIRRLHTLPGELRALVYDFPTRLHFEGFPEAADAGEGGSLASRSVTSSNSTSRKLFRCPFNVANPREHWRGGCKGPGFPLSRLGDHLERCHLSYECPRCGTDCVDDDGLEQHACNIEQFQRVGAATPTIPSDRITDLKLRRIRGMLKPSKKGKIWDEERWFQMWEALFPGVGERPEPCMFLPPPLSGT</sequence>
<organism evidence="2 3">
    <name type="scientific">Schizothecium vesticola</name>
    <dbReference type="NCBI Taxonomy" id="314040"/>
    <lineage>
        <taxon>Eukaryota</taxon>
        <taxon>Fungi</taxon>
        <taxon>Dikarya</taxon>
        <taxon>Ascomycota</taxon>
        <taxon>Pezizomycotina</taxon>
        <taxon>Sordariomycetes</taxon>
        <taxon>Sordariomycetidae</taxon>
        <taxon>Sordariales</taxon>
        <taxon>Schizotheciaceae</taxon>
        <taxon>Schizothecium</taxon>
    </lineage>
</organism>
<gene>
    <name evidence="2" type="ORF">B0T18DRAFT_35688</name>
</gene>
<feature type="compositionally biased region" description="Basic and acidic residues" evidence="1">
    <location>
        <begin position="8"/>
        <end position="19"/>
    </location>
</feature>
<comment type="caution">
    <text evidence="2">The sequence shown here is derived from an EMBL/GenBank/DDBJ whole genome shotgun (WGS) entry which is preliminary data.</text>
</comment>
<feature type="region of interest" description="Disordered" evidence="1">
    <location>
        <begin position="210"/>
        <end position="234"/>
    </location>
</feature>
<keyword evidence="3" id="KW-1185">Reference proteome</keyword>
<dbReference type="Proteomes" id="UP001172155">
    <property type="component" value="Unassembled WGS sequence"/>
</dbReference>
<dbReference type="PANTHER" id="PTHR38166:SF1">
    <property type="entry name" value="C2H2-TYPE DOMAIN-CONTAINING PROTEIN"/>
    <property type="match status" value="1"/>
</dbReference>
<evidence type="ECO:0008006" key="4">
    <source>
        <dbReference type="Google" id="ProtNLM"/>
    </source>
</evidence>
<accession>A0AA40FAR9</accession>
<dbReference type="AlphaFoldDB" id="A0AA40FAR9"/>
<feature type="region of interest" description="Disordered" evidence="1">
    <location>
        <begin position="114"/>
        <end position="150"/>
    </location>
</feature>
<protein>
    <recommendedName>
        <fullName evidence="4">C2H2-type domain-containing protein</fullName>
    </recommendedName>
</protein>
<dbReference type="PANTHER" id="PTHR38166">
    <property type="entry name" value="C2H2-TYPE DOMAIN-CONTAINING PROTEIN-RELATED"/>
    <property type="match status" value="1"/>
</dbReference>
<proteinExistence type="predicted"/>
<dbReference type="EMBL" id="JAUKUD010000001">
    <property type="protein sequence ID" value="KAK0754355.1"/>
    <property type="molecule type" value="Genomic_DNA"/>
</dbReference>
<evidence type="ECO:0000256" key="1">
    <source>
        <dbReference type="SAM" id="MobiDB-lite"/>
    </source>
</evidence>
<feature type="region of interest" description="Disordered" evidence="1">
    <location>
        <begin position="1"/>
        <end position="37"/>
    </location>
</feature>
<feature type="compositionally biased region" description="Basic and acidic residues" evidence="1">
    <location>
        <begin position="210"/>
        <end position="219"/>
    </location>
</feature>
<evidence type="ECO:0000313" key="3">
    <source>
        <dbReference type="Proteomes" id="UP001172155"/>
    </source>
</evidence>
<evidence type="ECO:0000313" key="2">
    <source>
        <dbReference type="EMBL" id="KAK0754355.1"/>
    </source>
</evidence>
<name>A0AA40FAR9_9PEZI</name>